<keyword evidence="3 8" id="KW-0863">Zinc-finger</keyword>
<evidence type="ECO:0000256" key="1">
    <source>
        <dbReference type="ARBA" id="ARBA00010940"/>
    </source>
</evidence>
<dbReference type="Gene3D" id="1.10.10.10">
    <property type="entry name" value="Winged helix-like DNA-binding domain superfamily/Winged helix DNA-binding domain"/>
    <property type="match status" value="1"/>
</dbReference>
<evidence type="ECO:0000256" key="2">
    <source>
        <dbReference type="ARBA" id="ARBA00022723"/>
    </source>
</evidence>
<organism evidence="12 13">
    <name type="scientific">Scophthalmus maximus</name>
    <name type="common">Turbot</name>
    <name type="synonym">Psetta maxima</name>
    <dbReference type="NCBI Taxonomy" id="52904"/>
    <lineage>
        <taxon>Eukaryota</taxon>
        <taxon>Metazoa</taxon>
        <taxon>Chordata</taxon>
        <taxon>Craniata</taxon>
        <taxon>Vertebrata</taxon>
        <taxon>Euteleostomi</taxon>
        <taxon>Actinopterygii</taxon>
        <taxon>Neopterygii</taxon>
        <taxon>Teleostei</taxon>
        <taxon>Neoteleostei</taxon>
        <taxon>Acanthomorphata</taxon>
        <taxon>Carangaria</taxon>
        <taxon>Pleuronectiformes</taxon>
        <taxon>Pleuronectoidei</taxon>
        <taxon>Scophthalmidae</taxon>
        <taxon>Scophthalmus</taxon>
    </lineage>
</organism>
<evidence type="ECO:0000256" key="5">
    <source>
        <dbReference type="ARBA" id="ARBA00023015"/>
    </source>
</evidence>
<comment type="subcellular location">
    <subcellularLocation>
        <location evidence="9">Nucleus</location>
    </subcellularLocation>
</comment>
<accession>A0A8D3ABG8</accession>
<evidence type="ECO:0000256" key="3">
    <source>
        <dbReference type="ARBA" id="ARBA00022771"/>
    </source>
</evidence>
<dbReference type="InterPro" id="IPR036390">
    <property type="entry name" value="WH_DNA-bd_sf"/>
</dbReference>
<feature type="compositionally biased region" description="Acidic residues" evidence="10">
    <location>
        <begin position="119"/>
        <end position="128"/>
    </location>
</feature>
<dbReference type="GO" id="GO:0008270">
    <property type="term" value="F:zinc ion binding"/>
    <property type="evidence" value="ECO:0007669"/>
    <property type="project" value="UniProtKB-KW"/>
</dbReference>
<dbReference type="InterPro" id="IPR037241">
    <property type="entry name" value="E2F-DP_heterodim"/>
</dbReference>
<dbReference type="SMART" id="SM01372">
    <property type="entry name" value="E2F_TDP"/>
    <property type="match status" value="1"/>
</dbReference>
<dbReference type="Ensembl" id="ENSSMAT00000015782.2">
    <property type="protein sequence ID" value="ENSSMAP00000015585.1"/>
    <property type="gene ID" value="ENSSMAG00000009558.2"/>
</dbReference>
<evidence type="ECO:0000256" key="8">
    <source>
        <dbReference type="PROSITE-ProRule" id="PRU00309"/>
    </source>
</evidence>
<protein>
    <recommendedName>
        <fullName evidence="11">THAP-type domain-containing protein</fullName>
    </recommendedName>
</protein>
<dbReference type="AlphaFoldDB" id="A0A8D3ABG8"/>
<keyword evidence="4" id="KW-0862">Zinc</keyword>
<dbReference type="InterPro" id="IPR006612">
    <property type="entry name" value="THAP_Znf"/>
</dbReference>
<reference evidence="12" key="2">
    <citation type="submission" date="2025-08" db="UniProtKB">
        <authorList>
            <consortium name="Ensembl"/>
        </authorList>
    </citation>
    <scope>IDENTIFICATION</scope>
</reference>
<keyword evidence="9" id="KW-0539">Nucleus</keyword>
<dbReference type="InterPro" id="IPR036388">
    <property type="entry name" value="WH-like_DNA-bd_sf"/>
</dbReference>
<dbReference type="GO" id="GO:0000978">
    <property type="term" value="F:RNA polymerase II cis-regulatory region sequence-specific DNA binding"/>
    <property type="evidence" value="ECO:0007669"/>
    <property type="project" value="InterPro"/>
</dbReference>
<evidence type="ECO:0000256" key="10">
    <source>
        <dbReference type="SAM" id="MobiDB-lite"/>
    </source>
</evidence>
<dbReference type="CDD" id="cd14660">
    <property type="entry name" value="E2F_DD"/>
    <property type="match status" value="1"/>
</dbReference>
<feature type="compositionally biased region" description="Acidic residues" evidence="10">
    <location>
        <begin position="102"/>
        <end position="112"/>
    </location>
</feature>
<dbReference type="InterPro" id="IPR003316">
    <property type="entry name" value="E2F_WHTH_DNA-bd_dom"/>
</dbReference>
<dbReference type="PANTHER" id="PTHR12081">
    <property type="entry name" value="TRANSCRIPTION FACTOR E2F"/>
    <property type="match status" value="1"/>
</dbReference>
<evidence type="ECO:0000256" key="6">
    <source>
        <dbReference type="ARBA" id="ARBA00023125"/>
    </source>
</evidence>
<dbReference type="GeneTree" id="ENSGT00940000155734"/>
<keyword evidence="7 9" id="KW-0804">Transcription</keyword>
<dbReference type="RefSeq" id="XP_047184567.1">
    <property type="nucleotide sequence ID" value="XM_047328611.1"/>
</dbReference>
<evidence type="ECO:0000256" key="4">
    <source>
        <dbReference type="ARBA" id="ARBA00022833"/>
    </source>
</evidence>
<evidence type="ECO:0000313" key="13">
    <source>
        <dbReference type="Proteomes" id="UP000694558"/>
    </source>
</evidence>
<sequence length="380" mass="41776">MVRCVVSGCPNRPLRVNQGPSQRATRRFFTFPEDPVRVKVWLAALRETDEQTDPTEQHLICEDHFLPEDISTDGVNSDAIPIMPPYLDGPVGLIGPWGAGSPEEEDEEEEEQWTARGCDDDDDDDDEGAASPAAPDPPQAPGEVSENPPDNSAALPQRKRSSLPQKVSRHDASLALLTRRFLELLLSAPGGSLDLRQVAASLQTRKRRVYDITNVLSGIELVQKESANRIKWTGRSPISSFLWKNHQKLQSELEKLQVVEDSLDDLIRSSAQQLFHMTDDVENSASAYVTHEDVGGLGVLQEQTVIVVKAPEETKLEIPAPREDRVQVHLKSGRGPVVVVTCEVGSGDAVTADPGKKGRGSFFLTLEESRVRTTTLHSDS</sequence>
<dbReference type="Pfam" id="PF02319">
    <property type="entry name" value="WHD_E2F_TDP"/>
    <property type="match status" value="1"/>
</dbReference>
<dbReference type="InterPro" id="IPR032198">
    <property type="entry name" value="E2F_CC-MB"/>
</dbReference>
<reference evidence="12" key="1">
    <citation type="submission" date="2023-05" db="EMBL/GenBank/DDBJ databases">
        <title>High-quality long-read genome of Scophthalmus maximus.</title>
        <authorList>
            <person name="Lien S."/>
            <person name="Martinez P."/>
        </authorList>
    </citation>
    <scope>NUCLEOTIDE SEQUENCE [LARGE SCALE GENOMIC DNA]</scope>
</reference>
<evidence type="ECO:0000313" key="12">
    <source>
        <dbReference type="Ensembl" id="ENSSMAP00000015585.1"/>
    </source>
</evidence>
<dbReference type="Proteomes" id="UP000694558">
    <property type="component" value="Chromosome 20"/>
</dbReference>
<evidence type="ECO:0000259" key="11">
    <source>
        <dbReference type="PROSITE" id="PS50950"/>
    </source>
</evidence>
<proteinExistence type="inferred from homology"/>
<keyword evidence="5 9" id="KW-0805">Transcription regulation</keyword>
<evidence type="ECO:0000256" key="7">
    <source>
        <dbReference type="ARBA" id="ARBA00023163"/>
    </source>
</evidence>
<dbReference type="Gene3D" id="6.10.250.540">
    <property type="match status" value="1"/>
</dbReference>
<evidence type="ECO:0000256" key="9">
    <source>
        <dbReference type="RuleBase" id="RU003796"/>
    </source>
</evidence>
<dbReference type="Pfam" id="PF05485">
    <property type="entry name" value="THAP"/>
    <property type="match status" value="1"/>
</dbReference>
<dbReference type="InterPro" id="IPR015633">
    <property type="entry name" value="E2F"/>
</dbReference>
<dbReference type="SUPFAM" id="SSF46785">
    <property type="entry name" value="Winged helix' DNA-binding domain"/>
    <property type="match status" value="1"/>
</dbReference>
<dbReference type="SUPFAM" id="SSF144074">
    <property type="entry name" value="E2F-DP heterodimerization region"/>
    <property type="match status" value="1"/>
</dbReference>
<feature type="domain" description="THAP-type" evidence="11">
    <location>
        <begin position="1"/>
        <end position="84"/>
    </location>
</feature>
<dbReference type="SUPFAM" id="SSF57716">
    <property type="entry name" value="Glucocorticoid receptor-like (DNA-binding domain)"/>
    <property type="match status" value="1"/>
</dbReference>
<dbReference type="SMART" id="SM00692">
    <property type="entry name" value="DM3"/>
    <property type="match status" value="1"/>
</dbReference>
<name>A0A8D3ABG8_SCOMX</name>
<dbReference type="OMA" id="SANRIKW"/>
<dbReference type="GeneID" id="118289984"/>
<dbReference type="PANTHER" id="PTHR12081:SF19">
    <property type="entry name" value="TRANSCRIPTION FACTOR E2F6"/>
    <property type="match status" value="1"/>
</dbReference>
<dbReference type="GO" id="GO:0046983">
    <property type="term" value="F:protein dimerization activity"/>
    <property type="evidence" value="ECO:0007669"/>
    <property type="project" value="InterPro"/>
</dbReference>
<dbReference type="FunFam" id="1.10.10.10:FF:000008">
    <property type="entry name" value="E2F transcription factor 1"/>
    <property type="match status" value="1"/>
</dbReference>
<comment type="similarity">
    <text evidence="1 9">Belongs to the E2F/DP family.</text>
</comment>
<dbReference type="PROSITE" id="PS50950">
    <property type="entry name" value="ZF_THAP"/>
    <property type="match status" value="1"/>
</dbReference>
<gene>
    <name evidence="12" type="primary">LOC118289984</name>
</gene>
<dbReference type="Pfam" id="PF16421">
    <property type="entry name" value="E2F_CC-MB"/>
    <property type="match status" value="1"/>
</dbReference>
<feature type="region of interest" description="Disordered" evidence="10">
    <location>
        <begin position="91"/>
        <end position="167"/>
    </location>
</feature>
<keyword evidence="2" id="KW-0479">Metal-binding</keyword>
<keyword evidence="6 8" id="KW-0238">DNA-binding</keyword>
<dbReference type="SMART" id="SM00980">
    <property type="entry name" value="THAP"/>
    <property type="match status" value="1"/>
</dbReference>
<dbReference type="GO" id="GO:0090575">
    <property type="term" value="C:RNA polymerase II transcription regulator complex"/>
    <property type="evidence" value="ECO:0007669"/>
    <property type="project" value="TreeGrafter"/>
</dbReference>
<dbReference type="GO" id="GO:0000981">
    <property type="term" value="F:DNA-binding transcription factor activity, RNA polymerase II-specific"/>
    <property type="evidence" value="ECO:0007669"/>
    <property type="project" value="TreeGrafter"/>
</dbReference>